<name>A0AAW9QGC1_9BURK</name>
<dbReference type="PANTHER" id="PTHR11731">
    <property type="entry name" value="PROTEASE FAMILY S9B,C DIPEPTIDYL-PEPTIDASE IV-RELATED"/>
    <property type="match status" value="1"/>
</dbReference>
<sequence>MSRPIQSEDFVPVSSPAAVPVQSAQFSADGRRIAYLHRHGGPDTLALSVFDRDTGRSSLRLAADALPPVAMSLDEELARERARQRFSGITHARWLPGTDTLWSVASNRLVLAGPGGAVAALYEHARFIEAAVATPSPAGHAITFVAGGDLWRAPVAAGGTAFGAPQRLTGDGSATVLNGIPDGMTREEIFNGAAFLTTGDGQQLAWARFDVGAVEAIAVGNGAQTRIESTRYARPGLPVAVFSIEALALGEGGARRTLLPASPEWPYFHGLVEWGAGTLLLTRLSRDQTRLQLLKIDLASGESGELLTLVQAPWINAIAPPLRRGDGSFLLVHENAGIGRIGLYDAQGRWQRDIGDGTGHVDGLLGLDAGRQGVLFGATGTDPRERHLFHASPDGGWASVPLTRAPGVHGASLAPDARSWLHTHEALGTPPSVTLQTIDGGIEHRFANGTAPAWMPDWVAGVRPPRLLDVVSADGETPLHAAVYEPDADMPGPRPVVLLVYGGPHLQAVRNAWALTVDLRAQYLAQRGFYVIKVDNRGAAGRGIVFEQPVYGRLGHAEVDDQCAALEQLLPRLPRADRSSIAACGWSYGGYMALRCLQRRPDLFRAGVAGAPVVNWEDYDAPYTERYMGTPVPLPAFAGSNAEGYRASSVVRGDGVVNRPLLLIHGLNDENVLLRHSAALMEDLAARRVPYELLLLPGERHGVRSAVQRPYLELRIAEFLARTLEGDAWQPGRP</sequence>
<dbReference type="InterPro" id="IPR002469">
    <property type="entry name" value="Peptidase_S9B_N"/>
</dbReference>
<reference evidence="3 4" key="1">
    <citation type="submission" date="2024-02" db="EMBL/GenBank/DDBJ databases">
        <title>Genome sequence of Aquincola sp. MAHUQ-54.</title>
        <authorList>
            <person name="Huq M.A."/>
        </authorList>
    </citation>
    <scope>NUCLEOTIDE SEQUENCE [LARGE SCALE GENOMIC DNA]</scope>
    <source>
        <strain evidence="3 4">MAHUQ-54</strain>
    </source>
</reference>
<dbReference type="InterPro" id="IPR029058">
    <property type="entry name" value="AB_hydrolase_fold"/>
</dbReference>
<gene>
    <name evidence="3" type="ORF">V4F39_11030</name>
</gene>
<feature type="domain" description="Dipeptidylpeptidase IV N-terminal" evidence="2">
    <location>
        <begin position="130"/>
        <end position="431"/>
    </location>
</feature>
<organism evidence="3 4">
    <name type="scientific">Aquincola agrisoli</name>
    <dbReference type="NCBI Taxonomy" id="3119538"/>
    <lineage>
        <taxon>Bacteria</taxon>
        <taxon>Pseudomonadati</taxon>
        <taxon>Pseudomonadota</taxon>
        <taxon>Betaproteobacteria</taxon>
        <taxon>Burkholderiales</taxon>
        <taxon>Sphaerotilaceae</taxon>
        <taxon>Aquincola</taxon>
    </lineage>
</organism>
<dbReference type="GO" id="GO:0008236">
    <property type="term" value="F:serine-type peptidase activity"/>
    <property type="evidence" value="ECO:0007669"/>
    <property type="project" value="InterPro"/>
</dbReference>
<protein>
    <submittedName>
        <fullName evidence="3">Prolyl oligopeptidase family serine peptidase</fullName>
    </submittedName>
</protein>
<dbReference type="Proteomes" id="UP001336250">
    <property type="component" value="Unassembled WGS sequence"/>
</dbReference>
<dbReference type="GO" id="GO:0006508">
    <property type="term" value="P:proteolysis"/>
    <property type="evidence" value="ECO:0007669"/>
    <property type="project" value="InterPro"/>
</dbReference>
<dbReference type="RefSeq" id="WP_332289425.1">
    <property type="nucleotide sequence ID" value="NZ_JAZIBG010000025.1"/>
</dbReference>
<keyword evidence="4" id="KW-1185">Reference proteome</keyword>
<proteinExistence type="predicted"/>
<dbReference type="Pfam" id="PF00326">
    <property type="entry name" value="Peptidase_S9"/>
    <property type="match status" value="1"/>
</dbReference>
<evidence type="ECO:0000313" key="3">
    <source>
        <dbReference type="EMBL" id="MEF7614442.1"/>
    </source>
</evidence>
<dbReference type="InterPro" id="IPR050278">
    <property type="entry name" value="Serine_Prot_S9B/DPPIV"/>
</dbReference>
<dbReference type="InterPro" id="IPR001375">
    <property type="entry name" value="Peptidase_S9_cat"/>
</dbReference>
<dbReference type="Pfam" id="PF00930">
    <property type="entry name" value="DPPIV_N"/>
    <property type="match status" value="1"/>
</dbReference>
<dbReference type="EMBL" id="JAZIBG010000025">
    <property type="protein sequence ID" value="MEF7614442.1"/>
    <property type="molecule type" value="Genomic_DNA"/>
</dbReference>
<evidence type="ECO:0000259" key="1">
    <source>
        <dbReference type="Pfam" id="PF00326"/>
    </source>
</evidence>
<evidence type="ECO:0000259" key="2">
    <source>
        <dbReference type="Pfam" id="PF00930"/>
    </source>
</evidence>
<dbReference type="AlphaFoldDB" id="A0AAW9QGC1"/>
<comment type="caution">
    <text evidence="3">The sequence shown here is derived from an EMBL/GenBank/DDBJ whole genome shotgun (WGS) entry which is preliminary data.</text>
</comment>
<dbReference type="Gene3D" id="3.40.50.1820">
    <property type="entry name" value="alpha/beta hydrolase"/>
    <property type="match status" value="1"/>
</dbReference>
<dbReference type="SUPFAM" id="SSF53474">
    <property type="entry name" value="alpha/beta-Hydrolases"/>
    <property type="match status" value="1"/>
</dbReference>
<dbReference type="Gene3D" id="2.140.10.30">
    <property type="entry name" value="Dipeptidylpeptidase IV, N-terminal domain"/>
    <property type="match status" value="1"/>
</dbReference>
<accession>A0AAW9QGC1</accession>
<dbReference type="GO" id="GO:0008239">
    <property type="term" value="F:dipeptidyl-peptidase activity"/>
    <property type="evidence" value="ECO:0007669"/>
    <property type="project" value="TreeGrafter"/>
</dbReference>
<feature type="domain" description="Peptidase S9 prolyl oligopeptidase catalytic" evidence="1">
    <location>
        <begin position="517"/>
        <end position="725"/>
    </location>
</feature>
<evidence type="ECO:0000313" key="4">
    <source>
        <dbReference type="Proteomes" id="UP001336250"/>
    </source>
</evidence>
<dbReference type="PANTHER" id="PTHR11731:SF193">
    <property type="entry name" value="DIPEPTIDYL PEPTIDASE 9"/>
    <property type="match status" value="1"/>
</dbReference>
<dbReference type="SUPFAM" id="SSF82171">
    <property type="entry name" value="DPP6 N-terminal domain-like"/>
    <property type="match status" value="1"/>
</dbReference>